<dbReference type="EMBL" id="JBHTIR010002007">
    <property type="protein sequence ID" value="MFD0853252.1"/>
    <property type="molecule type" value="Genomic_DNA"/>
</dbReference>
<proteinExistence type="predicted"/>
<dbReference type="Gene3D" id="1.25.40.10">
    <property type="entry name" value="Tetratricopeptide repeat domain"/>
    <property type="match status" value="1"/>
</dbReference>
<reference evidence="2" key="1">
    <citation type="journal article" date="2019" name="Int. J. Syst. Evol. Microbiol.">
        <title>The Global Catalogue of Microorganisms (GCM) 10K type strain sequencing project: providing services to taxonomists for standard genome sequencing and annotation.</title>
        <authorList>
            <consortium name="The Broad Institute Genomics Platform"/>
            <consortium name="The Broad Institute Genome Sequencing Center for Infectious Disease"/>
            <person name="Wu L."/>
            <person name="Ma J."/>
        </authorList>
    </citation>
    <scope>NUCLEOTIDE SEQUENCE [LARGE SCALE GENOMIC DNA]</scope>
    <source>
        <strain evidence="2">JCM 31696</strain>
    </source>
</reference>
<dbReference type="Pfam" id="PF07721">
    <property type="entry name" value="TPR_4"/>
    <property type="match status" value="2"/>
</dbReference>
<dbReference type="SUPFAM" id="SSF48452">
    <property type="entry name" value="TPR-like"/>
    <property type="match status" value="1"/>
</dbReference>
<dbReference type="InterPro" id="IPR011990">
    <property type="entry name" value="TPR-like_helical_dom_sf"/>
</dbReference>
<dbReference type="InterPro" id="IPR011717">
    <property type="entry name" value="TPR-4"/>
</dbReference>
<protein>
    <submittedName>
        <fullName evidence="1">AfsR/SARP family transcriptional regulator</fullName>
    </submittedName>
</protein>
<gene>
    <name evidence="1" type="ORF">ACFQ07_13510</name>
</gene>
<evidence type="ECO:0000313" key="1">
    <source>
        <dbReference type="EMBL" id="MFD0853252.1"/>
    </source>
</evidence>
<feature type="non-terminal residue" evidence="1">
    <location>
        <position position="221"/>
    </location>
</feature>
<keyword evidence="2" id="KW-1185">Reference proteome</keyword>
<dbReference type="Proteomes" id="UP001597083">
    <property type="component" value="Unassembled WGS sequence"/>
</dbReference>
<comment type="caution">
    <text evidence="1">The sequence shown here is derived from an EMBL/GenBank/DDBJ whole genome shotgun (WGS) entry which is preliminary data.</text>
</comment>
<dbReference type="PANTHER" id="PTHR47691:SF3">
    <property type="entry name" value="HTH-TYPE TRANSCRIPTIONAL REGULATOR RV0890C-RELATED"/>
    <property type="match status" value="1"/>
</dbReference>
<name>A0ABW3CHJ5_9ACTN</name>
<organism evidence="1 2">
    <name type="scientific">Actinomadura adrarensis</name>
    <dbReference type="NCBI Taxonomy" id="1819600"/>
    <lineage>
        <taxon>Bacteria</taxon>
        <taxon>Bacillati</taxon>
        <taxon>Actinomycetota</taxon>
        <taxon>Actinomycetes</taxon>
        <taxon>Streptosporangiales</taxon>
        <taxon>Thermomonosporaceae</taxon>
        <taxon>Actinomadura</taxon>
    </lineage>
</organism>
<accession>A0ABW3CHJ5</accession>
<dbReference type="PANTHER" id="PTHR47691">
    <property type="entry name" value="REGULATOR-RELATED"/>
    <property type="match status" value="1"/>
</dbReference>
<evidence type="ECO:0000313" key="2">
    <source>
        <dbReference type="Proteomes" id="UP001597083"/>
    </source>
</evidence>
<sequence length="221" mass="23721">MSRLIRSILGGASNGTGDQSRRDLDMAVSAFRESGDRWGLSVCLSFKGFSDSATGDFDSAATALEESTRAIGELGGHNQQRIWLAMVRVHTGELERAQAELHALMDETSPSQQKAPSQQRALARLLLADLARHRGDLGEATRQLELAAPEATDVPNQALYLSSFGHLAVAKGELDSAEDALGRALEMALDMPDMPMVAVLTVGMAQLRSRQGDPHQAAELL</sequence>